<dbReference type="PATRIC" id="fig|742733.3.peg.1196"/>
<dbReference type="HOGENOM" id="CLU_000445_14_2_9"/>
<feature type="modified residue" description="4-aspartylphosphate" evidence="3">
    <location>
        <position position="56"/>
    </location>
</feature>
<evidence type="ECO:0000256" key="1">
    <source>
        <dbReference type="ARBA" id="ARBA00018672"/>
    </source>
</evidence>
<gene>
    <name evidence="6" type="ORF">HMPREF9469_01167</name>
</gene>
<dbReference type="Gene3D" id="3.40.50.2300">
    <property type="match status" value="1"/>
</dbReference>
<evidence type="ECO:0000256" key="2">
    <source>
        <dbReference type="ARBA" id="ARBA00024867"/>
    </source>
</evidence>
<dbReference type="InterPro" id="IPR011006">
    <property type="entry name" value="CheY-like_superfamily"/>
</dbReference>
<dbReference type="eggNOG" id="COG3279">
    <property type="taxonomic scope" value="Bacteria"/>
</dbReference>
<dbReference type="PANTHER" id="PTHR37299:SF1">
    <property type="entry name" value="STAGE 0 SPORULATION PROTEIN A HOMOLOG"/>
    <property type="match status" value="1"/>
</dbReference>
<dbReference type="Pfam" id="PF00072">
    <property type="entry name" value="Response_reg"/>
    <property type="match status" value="1"/>
</dbReference>
<evidence type="ECO:0000259" key="4">
    <source>
        <dbReference type="PROSITE" id="PS50110"/>
    </source>
</evidence>
<dbReference type="GO" id="GO:0000156">
    <property type="term" value="F:phosphorelay response regulator activity"/>
    <property type="evidence" value="ECO:0007669"/>
    <property type="project" value="InterPro"/>
</dbReference>
<dbReference type="EMBL" id="ADLJ01000007">
    <property type="protein sequence ID" value="EHF00253.1"/>
    <property type="molecule type" value="Genomic_DNA"/>
</dbReference>
<dbReference type="AlphaFoldDB" id="G5HEK5"/>
<sequence length="242" mass="27997">MGKLRIGLCEDNAYDMEQLVFILQESGIPVSLDCFETGEDLLEQFQPGAYDLIFMDIYMGGMLGVETVKKIREQDDEVEVAFTTTSTDHTLESYRLNVLKYIEKPVDKDAVVDLLKLVQAKKQSVPHATLLINGEWVCVPYHQILYLEQKGHIVQVFLQGGNVLRTHAKLDQVQLQFSERSFFRCHKSYLVNLAYVKSIDIDYSVFKMKEGANVYIRREGMKKAREAWENWLFHRARGDFQS</sequence>
<reference evidence="6 7" key="1">
    <citation type="submission" date="2011-08" db="EMBL/GenBank/DDBJ databases">
        <title>The Genome Sequence of Clostridium citroniae WAL-17108.</title>
        <authorList>
            <consortium name="The Broad Institute Genome Sequencing Platform"/>
            <person name="Earl A."/>
            <person name="Ward D."/>
            <person name="Feldgarden M."/>
            <person name="Gevers D."/>
            <person name="Finegold S.M."/>
            <person name="Summanen P.H."/>
            <person name="Molitoris D.R."/>
            <person name="Vaisanen M.L."/>
            <person name="Daigneault M."/>
            <person name="Allen-Vercoe E."/>
            <person name="Young S.K."/>
            <person name="Zeng Q."/>
            <person name="Gargeya S."/>
            <person name="Fitzgerald M."/>
            <person name="Haas B."/>
            <person name="Abouelleil A."/>
            <person name="Alvarado L."/>
            <person name="Arachchi H.M."/>
            <person name="Berlin A."/>
            <person name="Brown A."/>
            <person name="Chapman S.B."/>
            <person name="Chen Z."/>
            <person name="Dunbar C."/>
            <person name="Freedman E."/>
            <person name="Gearin G."/>
            <person name="Gellesch M."/>
            <person name="Goldberg J."/>
            <person name="Griggs A."/>
            <person name="Gujja S."/>
            <person name="Heiman D."/>
            <person name="Howarth C."/>
            <person name="Larson L."/>
            <person name="Lui A."/>
            <person name="MacDonald P.J.P."/>
            <person name="Montmayeur A."/>
            <person name="Murphy C."/>
            <person name="Neiman D."/>
            <person name="Pearson M."/>
            <person name="Priest M."/>
            <person name="Roberts A."/>
            <person name="Saif S."/>
            <person name="Shea T."/>
            <person name="Shenoy N."/>
            <person name="Sisk P."/>
            <person name="Stolte C."/>
            <person name="Sykes S."/>
            <person name="Wortman J."/>
            <person name="Nusbaum C."/>
            <person name="Birren B."/>
        </authorList>
    </citation>
    <scope>NUCLEOTIDE SEQUENCE [LARGE SCALE GENOMIC DNA]</scope>
    <source>
        <strain evidence="6 7">WAL-17108</strain>
    </source>
</reference>
<name>G5HEK5_9FIRM</name>
<dbReference type="PROSITE" id="PS50110">
    <property type="entry name" value="RESPONSE_REGULATORY"/>
    <property type="match status" value="1"/>
</dbReference>
<dbReference type="RefSeq" id="WP_007860077.1">
    <property type="nucleotide sequence ID" value="NZ_JH376420.1"/>
</dbReference>
<comment type="function">
    <text evidence="2">May play the central regulatory role in sporulation. It may be an element of the effector pathway responsible for the activation of sporulation genes in response to nutritional stress. Spo0A may act in concert with spo0H (a sigma factor) to control the expression of some genes that are critical to the sporulation process.</text>
</comment>
<dbReference type="GO" id="GO:0003677">
    <property type="term" value="F:DNA binding"/>
    <property type="evidence" value="ECO:0007669"/>
    <property type="project" value="InterPro"/>
</dbReference>
<dbReference type="SMART" id="SM00448">
    <property type="entry name" value="REC"/>
    <property type="match status" value="1"/>
</dbReference>
<dbReference type="PANTHER" id="PTHR37299">
    <property type="entry name" value="TRANSCRIPTIONAL REGULATOR-RELATED"/>
    <property type="match status" value="1"/>
</dbReference>
<protein>
    <recommendedName>
        <fullName evidence="1">Stage 0 sporulation protein A homolog</fullName>
    </recommendedName>
</protein>
<evidence type="ECO:0000256" key="3">
    <source>
        <dbReference type="PROSITE-ProRule" id="PRU00169"/>
    </source>
</evidence>
<dbReference type="InterPro" id="IPR046947">
    <property type="entry name" value="LytR-like"/>
</dbReference>
<dbReference type="SUPFAM" id="SSF52172">
    <property type="entry name" value="CheY-like"/>
    <property type="match status" value="1"/>
</dbReference>
<dbReference type="Proteomes" id="UP000003763">
    <property type="component" value="Unassembled WGS sequence"/>
</dbReference>
<feature type="domain" description="Response regulatory" evidence="4">
    <location>
        <begin position="5"/>
        <end position="119"/>
    </location>
</feature>
<evidence type="ECO:0000313" key="6">
    <source>
        <dbReference type="EMBL" id="EHF00253.1"/>
    </source>
</evidence>
<dbReference type="PROSITE" id="PS50930">
    <property type="entry name" value="HTH_LYTTR"/>
    <property type="match status" value="1"/>
</dbReference>
<feature type="domain" description="HTH LytTR-type" evidence="5">
    <location>
        <begin position="139"/>
        <end position="230"/>
    </location>
</feature>
<proteinExistence type="predicted"/>
<dbReference type="Gene3D" id="2.40.50.1020">
    <property type="entry name" value="LytTr DNA-binding domain"/>
    <property type="match status" value="1"/>
</dbReference>
<dbReference type="InterPro" id="IPR007492">
    <property type="entry name" value="LytTR_DNA-bd_dom"/>
</dbReference>
<dbReference type="Pfam" id="PF04397">
    <property type="entry name" value="LytTR"/>
    <property type="match status" value="1"/>
</dbReference>
<keyword evidence="3" id="KW-0597">Phosphoprotein</keyword>
<organism evidence="6 7">
    <name type="scientific">[Clostridium] citroniae WAL-17108</name>
    <dbReference type="NCBI Taxonomy" id="742733"/>
    <lineage>
        <taxon>Bacteria</taxon>
        <taxon>Bacillati</taxon>
        <taxon>Bacillota</taxon>
        <taxon>Clostridia</taxon>
        <taxon>Lachnospirales</taxon>
        <taxon>Lachnospiraceae</taxon>
        <taxon>Enterocloster</taxon>
    </lineage>
</organism>
<comment type="caution">
    <text evidence="6">The sequence shown here is derived from an EMBL/GenBank/DDBJ whole genome shotgun (WGS) entry which is preliminary data.</text>
</comment>
<evidence type="ECO:0000313" key="7">
    <source>
        <dbReference type="Proteomes" id="UP000003763"/>
    </source>
</evidence>
<evidence type="ECO:0000259" key="5">
    <source>
        <dbReference type="PROSITE" id="PS50930"/>
    </source>
</evidence>
<dbReference type="CDD" id="cd00156">
    <property type="entry name" value="REC"/>
    <property type="match status" value="1"/>
</dbReference>
<dbReference type="InterPro" id="IPR001789">
    <property type="entry name" value="Sig_transdc_resp-reg_receiver"/>
</dbReference>
<dbReference type="SMART" id="SM00850">
    <property type="entry name" value="LytTR"/>
    <property type="match status" value="1"/>
</dbReference>
<accession>G5HEK5</accession>